<organism evidence="1 2">
    <name type="scientific">Pseudochelatococcus lubricantis</name>
    <dbReference type="NCBI Taxonomy" id="1538102"/>
    <lineage>
        <taxon>Bacteria</taxon>
        <taxon>Pseudomonadati</taxon>
        <taxon>Pseudomonadota</taxon>
        <taxon>Alphaproteobacteria</taxon>
        <taxon>Hyphomicrobiales</taxon>
        <taxon>Chelatococcaceae</taxon>
        <taxon>Pseudochelatococcus</taxon>
    </lineage>
</organism>
<accession>A0ABX0UZT5</accession>
<dbReference type="RefSeq" id="WP_166952802.1">
    <property type="nucleotide sequence ID" value="NZ_JAASQI010000005.1"/>
</dbReference>
<keyword evidence="2" id="KW-1185">Reference proteome</keyword>
<sequence>MQTVDPIVEADLQGYLDDQLPLERRIAVEAHLAARPDLAARVMTDMRLRDELKLALMQPAGQPRPRTTQAARRLERGLRWRRHSGALRRAAAIGLFLMAGWFAHAQFGTLGIGAVSASGLPPAFVEEAVDAGLLQPTRLGNASRTPAYEPDRILAETAIALPVLPDDWQVEDVVVAPSRFGPSVAVSIRAPDVGRLSLIAIRPGVFDVVPVTLAHGNDTTVAHWQIGDVAYALVAQGAAGDIDRLADGLVRTLY</sequence>
<protein>
    <submittedName>
        <fullName evidence="1">Anti-sigma factor RsiW</fullName>
    </submittedName>
</protein>
<evidence type="ECO:0000313" key="2">
    <source>
        <dbReference type="Proteomes" id="UP001429580"/>
    </source>
</evidence>
<gene>
    <name evidence="1" type="ORF">FHS82_002320</name>
</gene>
<reference evidence="1 2" key="1">
    <citation type="submission" date="2020-03" db="EMBL/GenBank/DDBJ databases">
        <title>Genomic Encyclopedia of Type Strains, Phase IV (KMG-IV): sequencing the most valuable type-strain genomes for metagenomic binning, comparative biology and taxonomic classification.</title>
        <authorList>
            <person name="Goeker M."/>
        </authorList>
    </citation>
    <scope>NUCLEOTIDE SEQUENCE [LARGE SCALE GENOMIC DNA]</scope>
    <source>
        <strain evidence="1 2">DSM 103870</strain>
    </source>
</reference>
<proteinExistence type="predicted"/>
<name>A0ABX0UZT5_9HYPH</name>
<evidence type="ECO:0000313" key="1">
    <source>
        <dbReference type="EMBL" id="NIJ58472.1"/>
    </source>
</evidence>
<comment type="caution">
    <text evidence="1">The sequence shown here is derived from an EMBL/GenBank/DDBJ whole genome shotgun (WGS) entry which is preliminary data.</text>
</comment>
<dbReference type="Proteomes" id="UP001429580">
    <property type="component" value="Unassembled WGS sequence"/>
</dbReference>
<dbReference type="EMBL" id="JAASQI010000005">
    <property type="protein sequence ID" value="NIJ58472.1"/>
    <property type="molecule type" value="Genomic_DNA"/>
</dbReference>